<dbReference type="Pfam" id="PF00800">
    <property type="entry name" value="PDT"/>
    <property type="match status" value="1"/>
</dbReference>
<keyword evidence="2" id="KW-0057">Aromatic amino acid biosynthesis</keyword>
<keyword evidence="4" id="KW-0456">Lyase</keyword>
<dbReference type="RefSeq" id="XP_024344242.1">
    <property type="nucleotide sequence ID" value="XM_024483590.1"/>
</dbReference>
<dbReference type="GO" id="GO:0009094">
    <property type="term" value="P:L-phenylalanine biosynthetic process"/>
    <property type="evidence" value="ECO:0007669"/>
    <property type="project" value="UniProtKB-KW"/>
</dbReference>
<keyword evidence="1" id="KW-0028">Amino-acid biosynthesis</keyword>
<reference evidence="7 8" key="1">
    <citation type="submission" date="2017-04" db="EMBL/GenBank/DDBJ databases">
        <title>Genome Sequence of the Model Brown-Rot Fungus Postia placenta SB12.</title>
        <authorList>
            <consortium name="DOE Joint Genome Institute"/>
            <person name="Gaskell J."/>
            <person name="Kersten P."/>
            <person name="Larrondo L.F."/>
            <person name="Canessa P."/>
            <person name="Martinez D."/>
            <person name="Hibbett D."/>
            <person name="Schmoll M."/>
            <person name="Kubicek C.P."/>
            <person name="Martinez A.T."/>
            <person name="Yadav J."/>
            <person name="Master E."/>
            <person name="Magnuson J.K."/>
            <person name="James T."/>
            <person name="Yaver D."/>
            <person name="Berka R."/>
            <person name="Labutti K."/>
            <person name="Lipzen A."/>
            <person name="Aerts A."/>
            <person name="Barry K."/>
            <person name="Henrissat B."/>
            <person name="Blanchette R."/>
            <person name="Grigoriev I."/>
            <person name="Cullen D."/>
        </authorList>
    </citation>
    <scope>NUCLEOTIDE SEQUENCE [LARGE SCALE GENOMIC DNA]</scope>
    <source>
        <strain evidence="7 8">MAD-698-R-SB12</strain>
    </source>
</reference>
<dbReference type="OrthoDB" id="983542at2759"/>
<dbReference type="AlphaFoldDB" id="A0A1X6NFP2"/>
<evidence type="ECO:0000313" key="7">
    <source>
        <dbReference type="EMBL" id="OSX67448.1"/>
    </source>
</evidence>
<keyword evidence="3" id="KW-0584">Phenylalanine biosynthesis</keyword>
<evidence type="ECO:0000256" key="2">
    <source>
        <dbReference type="ARBA" id="ARBA00023141"/>
    </source>
</evidence>
<evidence type="ECO:0000256" key="3">
    <source>
        <dbReference type="ARBA" id="ARBA00023222"/>
    </source>
</evidence>
<protein>
    <recommendedName>
        <fullName evidence="6">Prephenate dehydratase domain-containing protein</fullName>
    </recommendedName>
</protein>
<comment type="pathway">
    <text evidence="5">Amino-acid biosynthesis.</text>
</comment>
<proteinExistence type="predicted"/>
<dbReference type="PANTHER" id="PTHR21022:SF19">
    <property type="entry name" value="PREPHENATE DEHYDRATASE-RELATED"/>
    <property type="match status" value="1"/>
</dbReference>
<dbReference type="PROSITE" id="PS51171">
    <property type="entry name" value="PREPHENATE_DEHYDR_3"/>
    <property type="match status" value="1"/>
</dbReference>
<dbReference type="STRING" id="670580.A0A1X6NFP2"/>
<evidence type="ECO:0000313" key="8">
    <source>
        <dbReference type="Proteomes" id="UP000194127"/>
    </source>
</evidence>
<sequence>MTSNDANLPKLSFLGPLGSHSYQCARNAFGDSVEYIERQTITDVFNAVSEEIPFALIPQENSFFGTVTETYDLLRLPEVGQHKFVRGETTHAVRHSLLVRRGVKLEDVQRVMSHEQALGQCARFLSANLPGAARVKMPSTSAAAQALLSDDPEDRALESAAISSSLCASVFEGLEILHEGIQDSDTNTTRFYLLANSLNIKLPSGFRVPPPRHALVRVSLNSSEDIEEEENAPSRNRLLHLVTSTLLTTFSIPASRIDRRPSLTDTPFDDVYMIELEDPTSIPAEEYIDRGNIAHSALHGRIRAGLERVEAAGGEATVLGVW</sequence>
<dbReference type="InterPro" id="IPR001086">
    <property type="entry name" value="Preph_deHydtase"/>
</dbReference>
<name>A0A1X6NFP2_9APHY</name>
<dbReference type="GO" id="GO:0005737">
    <property type="term" value="C:cytoplasm"/>
    <property type="evidence" value="ECO:0007669"/>
    <property type="project" value="TreeGrafter"/>
</dbReference>
<dbReference type="EMBL" id="KZ110591">
    <property type="protein sequence ID" value="OSX67448.1"/>
    <property type="molecule type" value="Genomic_DNA"/>
</dbReference>
<dbReference type="GO" id="GO:0004664">
    <property type="term" value="F:prephenate dehydratase activity"/>
    <property type="evidence" value="ECO:0007669"/>
    <property type="project" value="InterPro"/>
</dbReference>
<dbReference type="PANTHER" id="PTHR21022">
    <property type="entry name" value="PREPHENATE DEHYDRATASE P PROTEIN"/>
    <property type="match status" value="1"/>
</dbReference>
<dbReference type="CDD" id="cd13532">
    <property type="entry name" value="PBP2_PDT_like"/>
    <property type="match status" value="1"/>
</dbReference>
<evidence type="ECO:0000256" key="4">
    <source>
        <dbReference type="ARBA" id="ARBA00023239"/>
    </source>
</evidence>
<evidence type="ECO:0000256" key="5">
    <source>
        <dbReference type="ARBA" id="ARBA00029440"/>
    </source>
</evidence>
<dbReference type="SUPFAM" id="SSF53850">
    <property type="entry name" value="Periplasmic binding protein-like II"/>
    <property type="match status" value="1"/>
</dbReference>
<evidence type="ECO:0000259" key="6">
    <source>
        <dbReference type="PROSITE" id="PS51171"/>
    </source>
</evidence>
<dbReference type="Gene3D" id="3.40.190.10">
    <property type="entry name" value="Periplasmic binding protein-like II"/>
    <property type="match status" value="2"/>
</dbReference>
<evidence type="ECO:0000256" key="1">
    <source>
        <dbReference type="ARBA" id="ARBA00022605"/>
    </source>
</evidence>
<accession>A0A1X6NFP2</accession>
<keyword evidence="8" id="KW-1185">Reference proteome</keyword>
<feature type="domain" description="Prephenate dehydratase" evidence="6">
    <location>
        <begin position="10"/>
        <end position="196"/>
    </location>
</feature>
<organism evidence="7 8">
    <name type="scientific">Postia placenta MAD-698-R-SB12</name>
    <dbReference type="NCBI Taxonomy" id="670580"/>
    <lineage>
        <taxon>Eukaryota</taxon>
        <taxon>Fungi</taxon>
        <taxon>Dikarya</taxon>
        <taxon>Basidiomycota</taxon>
        <taxon>Agaricomycotina</taxon>
        <taxon>Agaricomycetes</taxon>
        <taxon>Polyporales</taxon>
        <taxon>Adustoporiaceae</taxon>
        <taxon>Rhodonia</taxon>
    </lineage>
</organism>
<dbReference type="Proteomes" id="UP000194127">
    <property type="component" value="Unassembled WGS sequence"/>
</dbReference>
<gene>
    <name evidence="7" type="ORF">POSPLADRAFT_1127124</name>
</gene>
<dbReference type="GeneID" id="36328539"/>